<accession>M3B502</accession>
<dbReference type="HOGENOM" id="CLU_2886811_0_0_1"/>
<dbReference type="VEuPathDB" id="FungiDB:MYCFIDRAFT_210873"/>
<sequence length="63" mass="6655">MKMFRQAAGGGGPHTTRRDIRCITTKVQSGVSGLVNLLFSLNSNSALSAMTADSNPKNLSFPT</sequence>
<organism evidence="1 2">
    <name type="scientific">Pseudocercospora fijiensis (strain CIRAD86)</name>
    <name type="common">Black leaf streak disease fungus</name>
    <name type="synonym">Mycosphaerella fijiensis</name>
    <dbReference type="NCBI Taxonomy" id="383855"/>
    <lineage>
        <taxon>Eukaryota</taxon>
        <taxon>Fungi</taxon>
        <taxon>Dikarya</taxon>
        <taxon>Ascomycota</taxon>
        <taxon>Pezizomycotina</taxon>
        <taxon>Dothideomycetes</taxon>
        <taxon>Dothideomycetidae</taxon>
        <taxon>Mycosphaerellales</taxon>
        <taxon>Mycosphaerellaceae</taxon>
        <taxon>Pseudocercospora</taxon>
    </lineage>
</organism>
<evidence type="ECO:0000313" key="1">
    <source>
        <dbReference type="EMBL" id="EME84422.1"/>
    </source>
</evidence>
<name>M3B502_PSEFD</name>
<evidence type="ECO:0000313" key="2">
    <source>
        <dbReference type="Proteomes" id="UP000016932"/>
    </source>
</evidence>
<dbReference type="EMBL" id="KB446557">
    <property type="protein sequence ID" value="EME84422.1"/>
    <property type="molecule type" value="Genomic_DNA"/>
</dbReference>
<dbReference type="KEGG" id="pfj:MYCFIDRAFT_210873"/>
<dbReference type="Proteomes" id="UP000016932">
    <property type="component" value="Unassembled WGS sequence"/>
</dbReference>
<gene>
    <name evidence="1" type="ORF">MYCFIDRAFT_210873</name>
</gene>
<keyword evidence="2" id="KW-1185">Reference proteome</keyword>
<proteinExistence type="predicted"/>
<dbReference type="RefSeq" id="XP_007925046.1">
    <property type="nucleotide sequence ID" value="XM_007926855.1"/>
</dbReference>
<protein>
    <submittedName>
        <fullName evidence="1">Uncharacterized protein</fullName>
    </submittedName>
</protein>
<dbReference type="GeneID" id="19337230"/>
<dbReference type="AlphaFoldDB" id="M3B502"/>
<reference evidence="1 2" key="1">
    <citation type="journal article" date="2012" name="PLoS Pathog.">
        <title>Diverse lifestyles and strategies of plant pathogenesis encoded in the genomes of eighteen Dothideomycetes fungi.</title>
        <authorList>
            <person name="Ohm R.A."/>
            <person name="Feau N."/>
            <person name="Henrissat B."/>
            <person name="Schoch C.L."/>
            <person name="Horwitz B.A."/>
            <person name="Barry K.W."/>
            <person name="Condon B.J."/>
            <person name="Copeland A.C."/>
            <person name="Dhillon B."/>
            <person name="Glaser F."/>
            <person name="Hesse C.N."/>
            <person name="Kosti I."/>
            <person name="LaButti K."/>
            <person name="Lindquist E.A."/>
            <person name="Lucas S."/>
            <person name="Salamov A.A."/>
            <person name="Bradshaw R.E."/>
            <person name="Ciuffetti L."/>
            <person name="Hamelin R.C."/>
            <person name="Kema G.H.J."/>
            <person name="Lawrence C."/>
            <person name="Scott J.A."/>
            <person name="Spatafora J.W."/>
            <person name="Turgeon B.G."/>
            <person name="de Wit P.J.G.M."/>
            <person name="Zhong S."/>
            <person name="Goodwin S.B."/>
            <person name="Grigoriev I.V."/>
        </authorList>
    </citation>
    <scope>NUCLEOTIDE SEQUENCE [LARGE SCALE GENOMIC DNA]</scope>
    <source>
        <strain evidence="1 2">CIRAD86</strain>
    </source>
</reference>